<dbReference type="AlphaFoldDB" id="A0A1I2HTL0"/>
<feature type="region of interest" description="Disordered" evidence="1">
    <location>
        <begin position="35"/>
        <end position="60"/>
    </location>
</feature>
<name>A0A1I2HTL0_9MICO</name>
<gene>
    <name evidence="2" type="ORF">SAMN04488035_2543</name>
</gene>
<dbReference type="Proteomes" id="UP000198520">
    <property type="component" value="Unassembled WGS sequence"/>
</dbReference>
<accession>A0A1I2HTL0</accession>
<evidence type="ECO:0000313" key="3">
    <source>
        <dbReference type="Proteomes" id="UP000198520"/>
    </source>
</evidence>
<evidence type="ECO:0000313" key="2">
    <source>
        <dbReference type="EMBL" id="SFF33535.1"/>
    </source>
</evidence>
<dbReference type="PROSITE" id="PS51257">
    <property type="entry name" value="PROKAR_LIPOPROTEIN"/>
    <property type="match status" value="1"/>
</dbReference>
<reference evidence="3" key="1">
    <citation type="submission" date="2016-10" db="EMBL/GenBank/DDBJ databases">
        <authorList>
            <person name="Varghese N."/>
            <person name="Submissions S."/>
        </authorList>
    </citation>
    <scope>NUCLEOTIDE SEQUENCE [LARGE SCALE GENOMIC DNA]</scope>
    <source>
        <strain evidence="3">DSM 19083</strain>
    </source>
</reference>
<organism evidence="2 3">
    <name type="scientific">Flavimobilis marinus</name>
    <dbReference type="NCBI Taxonomy" id="285351"/>
    <lineage>
        <taxon>Bacteria</taxon>
        <taxon>Bacillati</taxon>
        <taxon>Actinomycetota</taxon>
        <taxon>Actinomycetes</taxon>
        <taxon>Micrococcales</taxon>
        <taxon>Jonesiaceae</taxon>
        <taxon>Flavimobilis</taxon>
    </lineage>
</organism>
<proteinExistence type="predicted"/>
<dbReference type="EMBL" id="FONZ01000005">
    <property type="protein sequence ID" value="SFF33535.1"/>
    <property type="molecule type" value="Genomic_DNA"/>
</dbReference>
<evidence type="ECO:0000256" key="1">
    <source>
        <dbReference type="SAM" id="MobiDB-lite"/>
    </source>
</evidence>
<sequence>MTARADRTARIAGALLVVGALLLSGCTGNARPPVVTRSADAPPVPRPAPEQTRVPLWTPPPGEVRAAAVRDLGLRWADGSEVVPAVVEHDDIVPAVDGEHFTRMLDAFPEFAWPFGAMADGAFVVRNDTYVSGDGFQQALGLMEVGSDQEFRPFDMSGVEPHTDDESGLSTGMVAVGERGAAWSETYWSEDGSSGDWRVLAADEAGRVSVVAEVGEDWTSVHEDAASGDEARWADPAPVVVGDRVFFVIALASDGTGSPSAIVSRDLSGGDTRLEGVGMGTPVATTDAVFTLEYRGGAGTRVVRVGGDPVLELPVDLEGGGMNLDGAVGPWLLLSSQEAVVAVHPDERRAIAVGRALVQNTVDYWAGPAMGGSRLAAWADGAVTEGGTAYLVMDPEAGVVWRLPGLLHGVWLNSTDMLGWAEATSFAPAMTYARWTG</sequence>
<keyword evidence="3" id="KW-1185">Reference proteome</keyword>
<protein>
    <submittedName>
        <fullName evidence="2">Uncharacterized protein</fullName>
    </submittedName>
</protein>
<dbReference type="STRING" id="285351.SAMN04488035_2543"/>